<dbReference type="Proteomes" id="UP000650994">
    <property type="component" value="Unassembled WGS sequence"/>
</dbReference>
<dbReference type="EMBL" id="BMFL01000012">
    <property type="protein sequence ID" value="GGF01883.1"/>
    <property type="molecule type" value="Genomic_DNA"/>
</dbReference>
<dbReference type="Proteomes" id="UP000184120">
    <property type="component" value="Unassembled WGS sequence"/>
</dbReference>
<evidence type="ECO:0000313" key="2">
    <source>
        <dbReference type="EMBL" id="SHK76169.1"/>
    </source>
</evidence>
<evidence type="ECO:0000313" key="1">
    <source>
        <dbReference type="EMBL" id="GGF01883.1"/>
    </source>
</evidence>
<proteinExistence type="predicted"/>
<evidence type="ECO:0000313" key="4">
    <source>
        <dbReference type="Proteomes" id="UP000650994"/>
    </source>
</evidence>
<reference evidence="3" key="2">
    <citation type="submission" date="2016-11" db="EMBL/GenBank/DDBJ databases">
        <authorList>
            <person name="Varghese N."/>
            <person name="Submissions S."/>
        </authorList>
    </citation>
    <scope>NUCLEOTIDE SEQUENCE [LARGE SCALE GENOMIC DNA]</scope>
    <source>
        <strain evidence="3">DSM 27989</strain>
    </source>
</reference>
<reference evidence="1" key="1">
    <citation type="journal article" date="2014" name="Int. J. Syst. Evol. Microbiol.">
        <title>Complete genome of a new Firmicutes species belonging to the dominant human colonic microbiota ('Ruminococcus bicirculans') reveals two chromosomes and a selective capacity to utilize plant glucans.</title>
        <authorList>
            <consortium name="NISC Comparative Sequencing Program"/>
            <person name="Wegmann U."/>
            <person name="Louis P."/>
            <person name="Goesmann A."/>
            <person name="Henrissat B."/>
            <person name="Duncan S.H."/>
            <person name="Flint H.J."/>
        </authorList>
    </citation>
    <scope>NUCLEOTIDE SEQUENCE</scope>
    <source>
        <strain evidence="1">CGMCC 1.12707</strain>
    </source>
</reference>
<sequence length="130" mass="15022">MNESFIINGSSISNISDFYNEINRLLMKNEDWQLGESLDALDDALYGGYGELIGIDSPHFIWLDSEKSRTVLGIDATRAYYLNKINQPEYFNVKLFQEKLKNLEEGTGETYFEILLDVFKSHENITLVLR</sequence>
<gene>
    <name evidence="1" type="ORF">GCM10010984_19210</name>
    <name evidence="2" type="ORF">SAMN05443634_103179</name>
</gene>
<dbReference type="RefSeq" id="WP_072930121.1">
    <property type="nucleotide sequence ID" value="NZ_BMFL01000012.1"/>
</dbReference>
<reference evidence="2" key="3">
    <citation type="submission" date="2016-11" db="EMBL/GenBank/DDBJ databases">
        <authorList>
            <person name="Jaros S."/>
            <person name="Januszkiewicz K."/>
            <person name="Wedrychowicz H."/>
        </authorList>
    </citation>
    <scope>NUCLEOTIDE SEQUENCE [LARGE SCALE GENOMIC DNA]</scope>
    <source>
        <strain evidence="2">DSM 27989</strain>
    </source>
</reference>
<reference evidence="4" key="4">
    <citation type="journal article" date="2019" name="Int. J. Syst. Evol. Microbiol.">
        <title>The Global Catalogue of Microorganisms (GCM) 10K type strain sequencing project: providing services to taxonomists for standard genome sequencing and annotation.</title>
        <authorList>
            <consortium name="The Broad Institute Genomics Platform"/>
            <consortium name="The Broad Institute Genome Sequencing Center for Infectious Disease"/>
            <person name="Wu L."/>
            <person name="Ma J."/>
        </authorList>
    </citation>
    <scope>NUCLEOTIDE SEQUENCE [LARGE SCALE GENOMIC DNA]</scope>
    <source>
        <strain evidence="4">CGMCC 1.12707</strain>
    </source>
</reference>
<dbReference type="AlphaFoldDB" id="A0A1M6V3T1"/>
<evidence type="ECO:0008006" key="5">
    <source>
        <dbReference type="Google" id="ProtNLM"/>
    </source>
</evidence>
<dbReference type="SUPFAM" id="SSF52038">
    <property type="entry name" value="Barstar-related"/>
    <property type="match status" value="1"/>
</dbReference>
<organism evidence="2 3">
    <name type="scientific">Chishuiella changwenlii</name>
    <dbReference type="NCBI Taxonomy" id="1434701"/>
    <lineage>
        <taxon>Bacteria</taxon>
        <taxon>Pseudomonadati</taxon>
        <taxon>Bacteroidota</taxon>
        <taxon>Flavobacteriia</taxon>
        <taxon>Flavobacteriales</taxon>
        <taxon>Weeksellaceae</taxon>
        <taxon>Chishuiella</taxon>
    </lineage>
</organism>
<dbReference type="InterPro" id="IPR035905">
    <property type="entry name" value="Barstar-like_sf"/>
</dbReference>
<dbReference type="EMBL" id="FRBH01000003">
    <property type="protein sequence ID" value="SHK76169.1"/>
    <property type="molecule type" value="Genomic_DNA"/>
</dbReference>
<keyword evidence="4" id="KW-1185">Reference proteome</keyword>
<accession>A0A1M6V3T1</accession>
<dbReference type="OrthoDB" id="4793808at2"/>
<name>A0A1M6V3T1_9FLAO</name>
<evidence type="ECO:0000313" key="3">
    <source>
        <dbReference type="Proteomes" id="UP000184120"/>
    </source>
</evidence>
<reference evidence="1" key="5">
    <citation type="submission" date="2024-05" db="EMBL/GenBank/DDBJ databases">
        <authorList>
            <person name="Sun Q."/>
            <person name="Zhou Y."/>
        </authorList>
    </citation>
    <scope>NUCLEOTIDE SEQUENCE</scope>
    <source>
        <strain evidence="1">CGMCC 1.12707</strain>
    </source>
</reference>
<dbReference type="Gene3D" id="3.30.370.10">
    <property type="entry name" value="Barstar-like"/>
    <property type="match status" value="1"/>
</dbReference>
<protein>
    <recommendedName>
        <fullName evidence="5">Barstar, RNAse (Barnase) inhibitor</fullName>
    </recommendedName>
</protein>
<dbReference type="STRING" id="1434701.SAMN05443634_103179"/>